<dbReference type="InterPro" id="IPR005467">
    <property type="entry name" value="His_kinase_dom"/>
</dbReference>
<dbReference type="Gene3D" id="3.30.450.20">
    <property type="entry name" value="PAS domain"/>
    <property type="match status" value="3"/>
</dbReference>
<dbReference type="GO" id="GO:0005524">
    <property type="term" value="F:ATP binding"/>
    <property type="evidence" value="ECO:0007669"/>
    <property type="project" value="UniProtKB-KW"/>
</dbReference>
<dbReference type="GO" id="GO:0016301">
    <property type="term" value="F:kinase activity"/>
    <property type="evidence" value="ECO:0007669"/>
    <property type="project" value="UniProtKB-KW"/>
</dbReference>
<dbReference type="Pfam" id="PF16927">
    <property type="entry name" value="HisKA_7TM"/>
    <property type="match status" value="1"/>
</dbReference>
<feature type="domain" description="PAS" evidence="3">
    <location>
        <begin position="348"/>
        <end position="395"/>
    </location>
</feature>
<organism evidence="5 6">
    <name type="scientific">Methanothermobacter thermautotrophicus</name>
    <name type="common">Methanobacterium thermoformicicum</name>
    <dbReference type="NCBI Taxonomy" id="145262"/>
    <lineage>
        <taxon>Archaea</taxon>
        <taxon>Methanobacteriati</taxon>
        <taxon>Methanobacteriota</taxon>
        <taxon>Methanomada group</taxon>
        <taxon>Methanobacteria</taxon>
        <taxon>Methanobacteriales</taxon>
        <taxon>Methanobacteriaceae</taxon>
        <taxon>Methanothermobacter</taxon>
    </lineage>
</organism>
<reference evidence="5" key="1">
    <citation type="submission" date="2018-06" db="EMBL/GenBank/DDBJ databases">
        <title>Draft genome sequence of Methanothermobacter thermautotrophicus Strain WHS, a thermophilic, hydrogenotrophic methanogen isolated from Washburn Hot Springs in Yellowstone National Park, USA.</title>
        <authorList>
            <person name="Mckay L.J."/>
            <person name="Klingelsmith K."/>
            <person name="Inskeep W.P."/>
            <person name="Fields M.W."/>
        </authorList>
    </citation>
    <scope>NUCLEOTIDE SEQUENCE</scope>
    <source>
        <strain evidence="5">WHS</strain>
    </source>
</reference>
<dbReference type="InterPro" id="IPR035965">
    <property type="entry name" value="PAS-like_dom_sf"/>
</dbReference>
<dbReference type="InterPro" id="IPR003594">
    <property type="entry name" value="HATPase_dom"/>
</dbReference>
<dbReference type="PROSITE" id="PS50109">
    <property type="entry name" value="HIS_KIN"/>
    <property type="match status" value="1"/>
</dbReference>
<protein>
    <recommendedName>
        <fullName evidence="7">Sensory transduction histidine kinase</fullName>
    </recommendedName>
</protein>
<dbReference type="PANTHER" id="PTHR43065">
    <property type="entry name" value="SENSOR HISTIDINE KINASE"/>
    <property type="match status" value="1"/>
</dbReference>
<dbReference type="Gene3D" id="3.30.565.10">
    <property type="entry name" value="Histidine kinase-like ATPase, C-terminal domain"/>
    <property type="match status" value="1"/>
</dbReference>
<proteinExistence type="predicted"/>
<dbReference type="Pfam" id="PF13188">
    <property type="entry name" value="PAS_8"/>
    <property type="match status" value="1"/>
</dbReference>
<feature type="transmembrane region" description="Helical" evidence="1">
    <location>
        <begin position="61"/>
        <end position="86"/>
    </location>
</feature>
<feature type="domain" description="PAC" evidence="4">
    <location>
        <begin position="295"/>
        <end position="347"/>
    </location>
</feature>
<comment type="caution">
    <text evidence="5">The sequence shown here is derived from an EMBL/GenBank/DDBJ whole genome shotgun (WGS) entry which is preliminary data.</text>
</comment>
<feature type="transmembrane region" description="Helical" evidence="1">
    <location>
        <begin position="31"/>
        <end position="55"/>
    </location>
</feature>
<name>A0A842YMB7_METTF</name>
<feature type="transmembrane region" description="Helical" evidence="1">
    <location>
        <begin position="171"/>
        <end position="191"/>
    </location>
</feature>
<dbReference type="NCBIfam" id="TIGR00229">
    <property type="entry name" value="sensory_box"/>
    <property type="match status" value="2"/>
</dbReference>
<feature type="transmembrane region" description="Helical" evidence="1">
    <location>
        <begin position="98"/>
        <end position="124"/>
    </location>
</feature>
<dbReference type="SMART" id="SM00387">
    <property type="entry name" value="HATPase_c"/>
    <property type="match status" value="1"/>
</dbReference>
<dbReference type="InterPro" id="IPR000700">
    <property type="entry name" value="PAS-assoc_C"/>
</dbReference>
<dbReference type="InterPro" id="IPR031621">
    <property type="entry name" value="HisKA_7TM"/>
</dbReference>
<accession>A0A842YMB7</accession>
<feature type="transmembrane region" description="Helical" evidence="1">
    <location>
        <begin position="136"/>
        <end position="159"/>
    </location>
</feature>
<dbReference type="SMART" id="SM00086">
    <property type="entry name" value="PAC"/>
    <property type="match status" value="1"/>
</dbReference>
<dbReference type="SUPFAM" id="SSF55874">
    <property type="entry name" value="ATPase domain of HSP90 chaperone/DNA topoisomerase II/histidine kinase"/>
    <property type="match status" value="1"/>
</dbReference>
<dbReference type="Pfam" id="PF07568">
    <property type="entry name" value="HisKA_2"/>
    <property type="match status" value="1"/>
</dbReference>
<evidence type="ECO:0000256" key="1">
    <source>
        <dbReference type="SAM" id="Phobius"/>
    </source>
</evidence>
<dbReference type="SMART" id="SM00091">
    <property type="entry name" value="PAS"/>
    <property type="match status" value="2"/>
</dbReference>
<sequence length="653" mass="73436">MNPYSIISLMAAVIAFCTAIFIYQRNPGSRINLLVSCLAVTVSFTAFTEFVYRLVESPANAYIWLKLSLIWPVIPAILLHISLIYTGRRLKPWMLAPIYGPAAAFISTGLSTDLLISGAMQTYYGWTYALPEPAVLFAAFAVWSIALALAAAFMVLVDYMRAEGYRRRESLYLFTGLFMPLIVSFITDFIVRDLLGIMFPEMTQTMLSLGLLFIAYGVWRYEFPELSPAVAAERIVGIMPNFLLITDPEGRINRWSRSIEEKLLYTELRGQYVWSIFEPSEASMLREIVSSSSSAEMETRILSADGRALDVLLTASPIRGRLSEPIGFVFIATDITIQRRATERLRESEMRFRGVADNISDGIAITDREGKVVYWNRALEEITSMGRDDAAGRSMDDICSDLILESLGDDEFLMEGGRRVRMFSFHITGDLRAVILRDVTEARRYEESLISALRERETLIREVHHRVKNNLQIVSSLLNLQKPYIRDPEDLRIFEESQARIKSMAMIHESLYQSDSLSEINIKSYLSRLVIELLSTYGVSGVVSDLEVDEVGLDIEVAVPLALIVNELVTNSLKYAFPDGRGRIRIEFRELDGLYLMEYRDTGPGLPDDFGSGGSDSLGMTLVRALVGQLGGELETFSEDGAVFRITFPSMGR</sequence>
<evidence type="ECO:0000259" key="4">
    <source>
        <dbReference type="PROSITE" id="PS50113"/>
    </source>
</evidence>
<dbReference type="EMBL" id="QKOF01000007">
    <property type="protein sequence ID" value="MBE2900742.1"/>
    <property type="molecule type" value="Genomic_DNA"/>
</dbReference>
<dbReference type="InterPro" id="IPR000014">
    <property type="entry name" value="PAS"/>
</dbReference>
<dbReference type="InterPro" id="IPR011495">
    <property type="entry name" value="Sig_transdc_His_kin_sub2_dim/P"/>
</dbReference>
<keyword evidence="1" id="KW-0472">Membrane</keyword>
<dbReference type="SUPFAM" id="SSF55785">
    <property type="entry name" value="PYP-like sensor domain (PAS domain)"/>
    <property type="match status" value="2"/>
</dbReference>
<feature type="transmembrane region" description="Helical" evidence="1">
    <location>
        <begin position="6"/>
        <end position="24"/>
    </location>
</feature>
<feature type="domain" description="Histidine kinase" evidence="2">
    <location>
        <begin position="462"/>
        <end position="652"/>
    </location>
</feature>
<dbReference type="CDD" id="cd00130">
    <property type="entry name" value="PAS"/>
    <property type="match status" value="2"/>
</dbReference>
<evidence type="ECO:0000259" key="3">
    <source>
        <dbReference type="PROSITE" id="PS50112"/>
    </source>
</evidence>
<dbReference type="Pfam" id="PF13426">
    <property type="entry name" value="PAS_9"/>
    <property type="match status" value="1"/>
</dbReference>
<gene>
    <name evidence="5" type="ORF">DNK57_08075</name>
</gene>
<dbReference type="Proteomes" id="UP000646659">
    <property type="component" value="Unassembled WGS sequence"/>
</dbReference>
<evidence type="ECO:0008006" key="7">
    <source>
        <dbReference type="Google" id="ProtNLM"/>
    </source>
</evidence>
<dbReference type="PROSITE" id="PS50113">
    <property type="entry name" value="PAC"/>
    <property type="match status" value="1"/>
</dbReference>
<dbReference type="PANTHER" id="PTHR43065:SF23">
    <property type="entry name" value="SENSOR HISTIDINE KINASE PDTAS"/>
    <property type="match status" value="1"/>
</dbReference>
<dbReference type="PROSITE" id="PS50112">
    <property type="entry name" value="PAS"/>
    <property type="match status" value="1"/>
</dbReference>
<keyword evidence="1" id="KW-1133">Transmembrane helix</keyword>
<dbReference type="GO" id="GO:0000160">
    <property type="term" value="P:phosphorelay signal transduction system"/>
    <property type="evidence" value="ECO:0007669"/>
    <property type="project" value="UniProtKB-KW"/>
</dbReference>
<keyword evidence="1" id="KW-0812">Transmembrane</keyword>
<dbReference type="OrthoDB" id="8127at2157"/>
<evidence type="ECO:0000313" key="6">
    <source>
        <dbReference type="Proteomes" id="UP000646659"/>
    </source>
</evidence>
<dbReference type="InterPro" id="IPR001610">
    <property type="entry name" value="PAC"/>
</dbReference>
<dbReference type="InterPro" id="IPR036890">
    <property type="entry name" value="HATPase_C_sf"/>
</dbReference>
<dbReference type="Pfam" id="PF02518">
    <property type="entry name" value="HATPase_c"/>
    <property type="match status" value="1"/>
</dbReference>
<evidence type="ECO:0000259" key="2">
    <source>
        <dbReference type="PROSITE" id="PS50109"/>
    </source>
</evidence>
<dbReference type="RefSeq" id="WP_192962461.1">
    <property type="nucleotide sequence ID" value="NZ_QKOF01000007.1"/>
</dbReference>
<dbReference type="AlphaFoldDB" id="A0A842YMB7"/>
<dbReference type="GO" id="GO:0006355">
    <property type="term" value="P:regulation of DNA-templated transcription"/>
    <property type="evidence" value="ECO:0007669"/>
    <property type="project" value="InterPro"/>
</dbReference>
<evidence type="ECO:0000313" key="5">
    <source>
        <dbReference type="EMBL" id="MBE2900742.1"/>
    </source>
</evidence>